<name>A0A9N9P0U0_9GLOM</name>
<dbReference type="PANTHER" id="PTHR24291">
    <property type="entry name" value="CYTOCHROME P450 FAMILY 4"/>
    <property type="match status" value="1"/>
</dbReference>
<feature type="non-terminal residue" evidence="7">
    <location>
        <position position="227"/>
    </location>
</feature>
<dbReference type="EMBL" id="CAJVPZ010061948">
    <property type="protein sequence ID" value="CAG8791622.1"/>
    <property type="molecule type" value="Genomic_DNA"/>
</dbReference>
<feature type="non-terminal residue" evidence="7">
    <location>
        <position position="1"/>
    </location>
</feature>
<comment type="caution">
    <text evidence="7">The sequence shown here is derived from an EMBL/GenBank/DDBJ whole genome shotgun (WGS) entry which is preliminary data.</text>
</comment>
<keyword evidence="6" id="KW-0503">Monooxygenase</keyword>
<evidence type="ECO:0000313" key="8">
    <source>
        <dbReference type="Proteomes" id="UP000789396"/>
    </source>
</evidence>
<evidence type="ECO:0000256" key="2">
    <source>
        <dbReference type="ARBA" id="ARBA00022617"/>
    </source>
</evidence>
<dbReference type="InterPro" id="IPR001128">
    <property type="entry name" value="Cyt_P450"/>
</dbReference>
<dbReference type="SUPFAM" id="SSF48264">
    <property type="entry name" value="Cytochrome P450"/>
    <property type="match status" value="1"/>
</dbReference>
<comment type="similarity">
    <text evidence="1">Belongs to the cytochrome P450 family.</text>
</comment>
<protein>
    <submittedName>
        <fullName evidence="7">7807_t:CDS:1</fullName>
    </submittedName>
</protein>
<dbReference type="PANTHER" id="PTHR24291:SF50">
    <property type="entry name" value="BIFUNCTIONAL ALBAFLAVENONE MONOOXYGENASE_TERPENE SYNTHASE"/>
    <property type="match status" value="1"/>
</dbReference>
<keyword evidence="2" id="KW-0349">Heme</keyword>
<evidence type="ECO:0000256" key="4">
    <source>
        <dbReference type="ARBA" id="ARBA00023002"/>
    </source>
</evidence>
<dbReference type="GO" id="GO:0016705">
    <property type="term" value="F:oxidoreductase activity, acting on paired donors, with incorporation or reduction of molecular oxygen"/>
    <property type="evidence" value="ECO:0007669"/>
    <property type="project" value="InterPro"/>
</dbReference>
<keyword evidence="4" id="KW-0560">Oxidoreductase</keyword>
<dbReference type="GO" id="GO:0020037">
    <property type="term" value="F:heme binding"/>
    <property type="evidence" value="ECO:0007669"/>
    <property type="project" value="InterPro"/>
</dbReference>
<keyword evidence="5" id="KW-0408">Iron</keyword>
<dbReference type="PRINTS" id="PR00385">
    <property type="entry name" value="P450"/>
</dbReference>
<dbReference type="InterPro" id="IPR036396">
    <property type="entry name" value="Cyt_P450_sf"/>
</dbReference>
<dbReference type="AlphaFoldDB" id="A0A9N9P0U0"/>
<evidence type="ECO:0000256" key="3">
    <source>
        <dbReference type="ARBA" id="ARBA00022723"/>
    </source>
</evidence>
<sequence>EGIIFAEGEAHKRQRKMMSSSFGFSHVKEMAPTFVQAGHKLKDLWMKQIDNKKVERITITDLIPKITLDVIGRVAQAYNIIASQNDSVLYLTLNNIIPIRKFPTSYNNERYDSIKIINNTSERLVAEQKNSPVRGTDLLSLLIKANENLPADEQLTHKELITGHETTSTALSWILYFLAENPDIQDRLRKEVLDLFTDRNHHPTYDEIEHLKYSECVIKETLRIMPP</sequence>
<keyword evidence="8" id="KW-1185">Reference proteome</keyword>
<evidence type="ECO:0000256" key="5">
    <source>
        <dbReference type="ARBA" id="ARBA00023004"/>
    </source>
</evidence>
<keyword evidence="3" id="KW-0479">Metal-binding</keyword>
<evidence type="ECO:0000313" key="7">
    <source>
        <dbReference type="EMBL" id="CAG8791622.1"/>
    </source>
</evidence>
<proteinExistence type="inferred from homology"/>
<dbReference type="OrthoDB" id="1470350at2759"/>
<gene>
    <name evidence="7" type="ORF">RFULGI_LOCUS16798</name>
</gene>
<dbReference type="Gene3D" id="1.10.630.10">
    <property type="entry name" value="Cytochrome P450"/>
    <property type="match status" value="1"/>
</dbReference>
<dbReference type="GO" id="GO:0005506">
    <property type="term" value="F:iron ion binding"/>
    <property type="evidence" value="ECO:0007669"/>
    <property type="project" value="InterPro"/>
</dbReference>
<dbReference type="GO" id="GO:0004497">
    <property type="term" value="F:monooxygenase activity"/>
    <property type="evidence" value="ECO:0007669"/>
    <property type="project" value="UniProtKB-KW"/>
</dbReference>
<dbReference type="Pfam" id="PF00067">
    <property type="entry name" value="p450"/>
    <property type="match status" value="1"/>
</dbReference>
<dbReference type="InterPro" id="IPR050196">
    <property type="entry name" value="Cytochrome_P450_Monoox"/>
</dbReference>
<evidence type="ECO:0000256" key="1">
    <source>
        <dbReference type="ARBA" id="ARBA00010617"/>
    </source>
</evidence>
<accession>A0A9N9P0U0</accession>
<organism evidence="7 8">
    <name type="scientific">Racocetra fulgida</name>
    <dbReference type="NCBI Taxonomy" id="60492"/>
    <lineage>
        <taxon>Eukaryota</taxon>
        <taxon>Fungi</taxon>
        <taxon>Fungi incertae sedis</taxon>
        <taxon>Mucoromycota</taxon>
        <taxon>Glomeromycotina</taxon>
        <taxon>Glomeromycetes</taxon>
        <taxon>Diversisporales</taxon>
        <taxon>Gigasporaceae</taxon>
        <taxon>Racocetra</taxon>
    </lineage>
</organism>
<evidence type="ECO:0000256" key="6">
    <source>
        <dbReference type="ARBA" id="ARBA00023033"/>
    </source>
</evidence>
<dbReference type="Proteomes" id="UP000789396">
    <property type="component" value="Unassembled WGS sequence"/>
</dbReference>
<reference evidence="7" key="1">
    <citation type="submission" date="2021-06" db="EMBL/GenBank/DDBJ databases">
        <authorList>
            <person name="Kallberg Y."/>
            <person name="Tangrot J."/>
            <person name="Rosling A."/>
        </authorList>
    </citation>
    <scope>NUCLEOTIDE SEQUENCE</scope>
    <source>
        <strain evidence="7">IN212</strain>
    </source>
</reference>